<evidence type="ECO:0000256" key="1">
    <source>
        <dbReference type="ARBA" id="ARBA00002523"/>
    </source>
</evidence>
<feature type="compositionally biased region" description="Basic residues" evidence="9">
    <location>
        <begin position="306"/>
        <end position="318"/>
    </location>
</feature>
<comment type="subcellular location">
    <subcellularLocation>
        <location evidence="2">Cell membrane</location>
        <topology evidence="2">Lipid-anchor</topology>
        <topology evidence="2">GPI-anchor</topology>
    </subcellularLocation>
</comment>
<evidence type="ECO:0000256" key="5">
    <source>
        <dbReference type="ARBA" id="ARBA00022729"/>
    </source>
</evidence>
<keyword evidence="4" id="KW-0336">GPI-anchor</keyword>
<evidence type="ECO:0000313" key="14">
    <source>
        <dbReference type="EMBL" id="RHW67402.1"/>
    </source>
</evidence>
<sequence length="318" mass="32977">MASMGEGSSSGQSTPKKPPTPNPYAPITNDGQKAALHTIAEQLSAVADELNTQALLLQTKVQETDKTAATAAITSAVFGEATSPDDLTAGKFLGETANRAAACAAAAVGKSILGDFYCLCTGTGSGDTDCGSGYSSTNGATSITFGKTQLTSLTDTCPKANDAPITALEIATAIAEFSATLTRNAAGDDAKVTLGKTTNHGCGGGVGEICVTYAAHFTVNDKKDIEAIPWVIYLRTVKKKLLAMAQAATQHSAVTTQLLAVQRQMDVAYAAALQSRLQTNQKAAESPKAAQHESHTTHEKQNKCKAAIKKNSSRMRGY</sequence>
<keyword evidence="8" id="KW-0449">Lipoprotein</keyword>
<keyword evidence="7" id="KW-0325">Glycoprotein</keyword>
<evidence type="ECO:0000256" key="9">
    <source>
        <dbReference type="SAM" id="MobiDB-lite"/>
    </source>
</evidence>
<dbReference type="EMBL" id="QSBY01000013">
    <property type="protein sequence ID" value="RHW67373.1"/>
    <property type="molecule type" value="Genomic_DNA"/>
</dbReference>
<dbReference type="Pfam" id="PF13206">
    <property type="entry name" value="VSG_B"/>
    <property type="match status" value="1"/>
</dbReference>
<keyword evidence="6" id="KW-0472">Membrane</keyword>
<gene>
    <name evidence="14" type="ORF">DPX39_000005000</name>
    <name evidence="13" type="ORF">DPX39_000009600</name>
    <name evidence="12" type="ORF">DPX39_000012100</name>
    <name evidence="11" type="ORF">DPX39_000014400</name>
</gene>
<evidence type="ECO:0000313" key="15">
    <source>
        <dbReference type="Proteomes" id="UP000266743"/>
    </source>
</evidence>
<evidence type="ECO:0000256" key="7">
    <source>
        <dbReference type="ARBA" id="ARBA00023180"/>
    </source>
</evidence>
<evidence type="ECO:0000256" key="8">
    <source>
        <dbReference type="ARBA" id="ARBA00023288"/>
    </source>
</evidence>
<protein>
    <submittedName>
        <fullName evidence="14">Trypanosomal VSG domain containing protein</fullName>
    </submittedName>
</protein>
<feature type="compositionally biased region" description="Polar residues" evidence="9">
    <location>
        <begin position="1"/>
        <end position="13"/>
    </location>
</feature>
<evidence type="ECO:0000313" key="13">
    <source>
        <dbReference type="EMBL" id="RHW67397.1"/>
    </source>
</evidence>
<dbReference type="EMBL" id="QSBY01000012">
    <property type="protein sequence ID" value="RHW67402.1"/>
    <property type="molecule type" value="Genomic_DNA"/>
</dbReference>
<dbReference type="Proteomes" id="UP000266743">
    <property type="component" value="Unassembled WGS sequence"/>
</dbReference>
<evidence type="ECO:0000313" key="11">
    <source>
        <dbReference type="EMBL" id="RHW67360.1"/>
    </source>
</evidence>
<feature type="region of interest" description="Disordered" evidence="9">
    <location>
        <begin position="1"/>
        <end position="29"/>
    </location>
</feature>
<name>A0A3L6KSH7_9TRYP</name>
<dbReference type="InterPro" id="IPR025932">
    <property type="entry name" value="Trypano_VSG_B_N_dom"/>
</dbReference>
<feature type="compositionally biased region" description="Basic and acidic residues" evidence="9">
    <location>
        <begin position="290"/>
        <end position="302"/>
    </location>
</feature>
<dbReference type="EMBL" id="QSBY01000013">
    <property type="protein sequence ID" value="RHW67360.1"/>
    <property type="molecule type" value="Genomic_DNA"/>
</dbReference>
<feature type="domain" description="Trypanosome variant surface glycoprotein B-type N-terminal" evidence="10">
    <location>
        <begin position="17"/>
        <end position="258"/>
    </location>
</feature>
<evidence type="ECO:0000256" key="4">
    <source>
        <dbReference type="ARBA" id="ARBA00022622"/>
    </source>
</evidence>
<evidence type="ECO:0000256" key="3">
    <source>
        <dbReference type="ARBA" id="ARBA00022475"/>
    </source>
</evidence>
<evidence type="ECO:0000256" key="2">
    <source>
        <dbReference type="ARBA" id="ARBA00004609"/>
    </source>
</evidence>
<dbReference type="GO" id="GO:0005886">
    <property type="term" value="C:plasma membrane"/>
    <property type="evidence" value="ECO:0007669"/>
    <property type="project" value="UniProtKB-SubCell"/>
</dbReference>
<evidence type="ECO:0000259" key="10">
    <source>
        <dbReference type="Pfam" id="PF13206"/>
    </source>
</evidence>
<comment type="caution">
    <text evidence="14">The sequence shown here is derived from an EMBL/GenBank/DDBJ whole genome shotgun (WGS) entry which is preliminary data.</text>
</comment>
<proteinExistence type="predicted"/>
<evidence type="ECO:0000256" key="6">
    <source>
        <dbReference type="ARBA" id="ARBA00023136"/>
    </source>
</evidence>
<feature type="region of interest" description="Disordered" evidence="9">
    <location>
        <begin position="280"/>
        <end position="318"/>
    </location>
</feature>
<accession>A0A3L6KSH7</accession>
<dbReference type="EMBL" id="QSBY01000013">
    <property type="protein sequence ID" value="RHW67397.1"/>
    <property type="molecule type" value="Genomic_DNA"/>
</dbReference>
<dbReference type="AlphaFoldDB" id="A0A3L6KSH7"/>
<organism evidence="14 15">
    <name type="scientific">Trypanosoma brucei equiperdum</name>
    <dbReference type="NCBI Taxonomy" id="630700"/>
    <lineage>
        <taxon>Eukaryota</taxon>
        <taxon>Discoba</taxon>
        <taxon>Euglenozoa</taxon>
        <taxon>Kinetoplastea</taxon>
        <taxon>Metakinetoplastina</taxon>
        <taxon>Trypanosomatida</taxon>
        <taxon>Trypanosomatidae</taxon>
        <taxon>Trypanosoma</taxon>
    </lineage>
</organism>
<evidence type="ECO:0000313" key="12">
    <source>
        <dbReference type="EMBL" id="RHW67373.1"/>
    </source>
</evidence>
<dbReference type="GO" id="GO:0098552">
    <property type="term" value="C:side of membrane"/>
    <property type="evidence" value="ECO:0007669"/>
    <property type="project" value="UniProtKB-KW"/>
</dbReference>
<keyword evidence="5" id="KW-0732">Signal</keyword>
<reference evidence="14 15" key="1">
    <citation type="submission" date="2018-09" db="EMBL/GenBank/DDBJ databases">
        <title>whole genome sequence of T. equiperdum IVM-t1 strain.</title>
        <authorList>
            <person name="Suganuma K."/>
        </authorList>
    </citation>
    <scope>NUCLEOTIDE SEQUENCE [LARGE SCALE GENOMIC DNA]</scope>
    <source>
        <strain evidence="14 15">IVM-t1</strain>
    </source>
</reference>
<keyword evidence="3" id="KW-1003">Cell membrane</keyword>
<comment type="function">
    <text evidence="1">VSG forms a coat on the surface of the parasite. The trypanosome evades the immune response of the host by expressing a series of antigenically distinct VSGs from an estimated 1000 VSG genes.</text>
</comment>